<accession>A0A445BA39</accession>
<reference evidence="1 2" key="1">
    <citation type="submission" date="2019-01" db="EMBL/GenBank/DDBJ databases">
        <title>Sequencing of cultivated peanut Arachis hypogaea provides insights into genome evolution and oil improvement.</title>
        <authorList>
            <person name="Chen X."/>
        </authorList>
    </citation>
    <scope>NUCLEOTIDE SEQUENCE [LARGE SCALE GENOMIC DNA]</scope>
    <source>
        <strain evidence="2">cv. Fuhuasheng</strain>
        <tissue evidence="1">Leaves</tissue>
    </source>
</reference>
<keyword evidence="2" id="KW-1185">Reference proteome</keyword>
<proteinExistence type="predicted"/>
<name>A0A445BA39_ARAHY</name>
<dbReference type="EMBL" id="SDMP01000010">
    <property type="protein sequence ID" value="RYR35516.1"/>
    <property type="molecule type" value="Genomic_DNA"/>
</dbReference>
<comment type="caution">
    <text evidence="1">The sequence shown here is derived from an EMBL/GenBank/DDBJ whole genome shotgun (WGS) entry which is preliminary data.</text>
</comment>
<dbReference type="AlphaFoldDB" id="A0A445BA39"/>
<gene>
    <name evidence="1" type="ORF">Ahy_A10g050667</name>
</gene>
<organism evidence="1 2">
    <name type="scientific">Arachis hypogaea</name>
    <name type="common">Peanut</name>
    <dbReference type="NCBI Taxonomy" id="3818"/>
    <lineage>
        <taxon>Eukaryota</taxon>
        <taxon>Viridiplantae</taxon>
        <taxon>Streptophyta</taxon>
        <taxon>Embryophyta</taxon>
        <taxon>Tracheophyta</taxon>
        <taxon>Spermatophyta</taxon>
        <taxon>Magnoliopsida</taxon>
        <taxon>eudicotyledons</taxon>
        <taxon>Gunneridae</taxon>
        <taxon>Pentapetalae</taxon>
        <taxon>rosids</taxon>
        <taxon>fabids</taxon>
        <taxon>Fabales</taxon>
        <taxon>Fabaceae</taxon>
        <taxon>Papilionoideae</taxon>
        <taxon>50 kb inversion clade</taxon>
        <taxon>dalbergioids sensu lato</taxon>
        <taxon>Dalbergieae</taxon>
        <taxon>Pterocarpus clade</taxon>
        <taxon>Arachis</taxon>
    </lineage>
</organism>
<evidence type="ECO:0000313" key="2">
    <source>
        <dbReference type="Proteomes" id="UP000289738"/>
    </source>
</evidence>
<sequence>MRRQQHMSLDDRIIPYLQMAGLYHFAKLNETWFRLDEPLVGVFMGRVKPDLFEELLGVLPPTNCINKFTVKCTWMQETFSELSQDADDATLFDDKSGLHIRWLLYAAKVEDMGRYDWRSTTLS</sequence>
<dbReference type="Proteomes" id="UP000289738">
    <property type="component" value="Chromosome A10"/>
</dbReference>
<evidence type="ECO:0000313" key="1">
    <source>
        <dbReference type="EMBL" id="RYR35516.1"/>
    </source>
</evidence>
<protein>
    <recommendedName>
        <fullName evidence="3">Aminotransferase-like plant mobile domain-containing protein</fullName>
    </recommendedName>
</protein>
<evidence type="ECO:0008006" key="3">
    <source>
        <dbReference type="Google" id="ProtNLM"/>
    </source>
</evidence>